<dbReference type="Proteomes" id="UP000792865">
    <property type="component" value="Chromosome"/>
</dbReference>
<evidence type="ECO:0000313" key="2">
    <source>
        <dbReference type="EMBL" id="ASV33995.1"/>
    </source>
</evidence>
<organism evidence="2 3">
    <name type="scientific">Candidatus Williamhamiltonella defendens</name>
    <dbReference type="NCBI Taxonomy" id="138072"/>
    <lineage>
        <taxon>Bacteria</taxon>
        <taxon>Pseudomonadati</taxon>
        <taxon>Pseudomonadota</taxon>
        <taxon>Gammaproteobacteria</taxon>
        <taxon>Enterobacterales</taxon>
        <taxon>Enterobacteriaceae</taxon>
        <taxon>aphid secondary symbionts</taxon>
        <taxon>Candidatus Williamhamiltonella</taxon>
    </lineage>
</organism>
<accession>A0AAC9VGT0</accession>
<gene>
    <name evidence="2" type="ORF">CJJ18_08425</name>
</gene>
<dbReference type="AlphaFoldDB" id="A0AAC9VGT0"/>
<reference evidence="2" key="1">
    <citation type="submission" date="2017-08" db="EMBL/GenBank/DDBJ databases">
        <title>Genome sequence of Candidatus Hamiltonella defensa from Acyrthosiphon pisum strain MI47.</title>
        <authorList>
            <person name="Patel V.A."/>
            <person name="Chevignon G."/>
            <person name="Russell J.A."/>
            <person name="Oliver K.M."/>
        </authorList>
    </citation>
    <scope>NUCLEOTIDE SEQUENCE</scope>
    <source>
        <strain evidence="2">MI47</strain>
    </source>
</reference>
<proteinExistence type="predicted"/>
<evidence type="ECO:0000313" key="3">
    <source>
        <dbReference type="Proteomes" id="UP000792865"/>
    </source>
</evidence>
<evidence type="ECO:0000256" key="1">
    <source>
        <dbReference type="SAM" id="MobiDB-lite"/>
    </source>
</evidence>
<sequence length="61" mass="6575">MNGMTTARRGDNDPAENQVRFSAGRHNQVTCGMERPARDGHGRVCGACVRIQHRGGGVARV</sequence>
<protein>
    <submittedName>
        <fullName evidence="2">Uncharacterized protein</fullName>
    </submittedName>
</protein>
<feature type="region of interest" description="Disordered" evidence="1">
    <location>
        <begin position="1"/>
        <end position="23"/>
    </location>
</feature>
<dbReference type="EMBL" id="CP022932">
    <property type="protein sequence ID" value="ASV33995.1"/>
    <property type="molecule type" value="Genomic_DNA"/>
</dbReference>
<name>A0AAC9VGT0_9ENTR</name>